<evidence type="ECO:0000256" key="1">
    <source>
        <dbReference type="ARBA" id="ARBA00022443"/>
    </source>
</evidence>
<dbReference type="SMART" id="SM00326">
    <property type="entry name" value="SH3"/>
    <property type="match status" value="1"/>
</dbReference>
<reference evidence="7" key="1">
    <citation type="submission" date="2020-11" db="EMBL/GenBank/DDBJ databases">
        <authorList>
            <person name="Tran Van P."/>
        </authorList>
    </citation>
    <scope>NUCLEOTIDE SEQUENCE</scope>
</reference>
<dbReference type="PRINTS" id="PR00401">
    <property type="entry name" value="SH2DOMAIN"/>
</dbReference>
<dbReference type="InterPro" id="IPR051184">
    <property type="entry name" value="Tyrosine-phos_adapter"/>
</dbReference>
<keyword evidence="8" id="KW-1185">Reference proteome</keyword>
<dbReference type="GO" id="GO:0048468">
    <property type="term" value="P:cell development"/>
    <property type="evidence" value="ECO:0007669"/>
    <property type="project" value="UniProtKB-ARBA"/>
</dbReference>
<dbReference type="EMBL" id="OC855875">
    <property type="protein sequence ID" value="CAD7622821.1"/>
    <property type="molecule type" value="Genomic_DNA"/>
</dbReference>
<evidence type="ECO:0000256" key="3">
    <source>
        <dbReference type="PROSITE-ProRule" id="PRU00191"/>
    </source>
</evidence>
<keyword evidence="2 3" id="KW-0727">SH2 domain</keyword>
<dbReference type="Pfam" id="PF00017">
    <property type="entry name" value="SH2"/>
    <property type="match status" value="1"/>
</dbReference>
<dbReference type="InterPro" id="IPR000980">
    <property type="entry name" value="SH2"/>
</dbReference>
<organism evidence="7">
    <name type="scientific">Medioppia subpectinata</name>
    <dbReference type="NCBI Taxonomy" id="1979941"/>
    <lineage>
        <taxon>Eukaryota</taxon>
        <taxon>Metazoa</taxon>
        <taxon>Ecdysozoa</taxon>
        <taxon>Arthropoda</taxon>
        <taxon>Chelicerata</taxon>
        <taxon>Arachnida</taxon>
        <taxon>Acari</taxon>
        <taxon>Acariformes</taxon>
        <taxon>Sarcoptiformes</taxon>
        <taxon>Oribatida</taxon>
        <taxon>Brachypylina</taxon>
        <taxon>Oppioidea</taxon>
        <taxon>Oppiidae</taxon>
        <taxon>Medioppia</taxon>
    </lineage>
</organism>
<sequence length="202" mass="23500">MTRVQAEDMLKRLRYDGAFLVRPSEKEENSFSISFRAENKIKHCRIKHEGRLYIIGNIQYESLVELISFYEKHPLYRKVKLKYPTNEEIVRRIGSEPMGSEGNYMDHNPNAQPVTVKALYDYKAERGDELSFCKHAIITNVIRLESGGGWWRGDYGGKKQHWFPANFVDEPDKKGAVISEPFEHILRLDSCHIRVIPVLAFV</sequence>
<evidence type="ECO:0000313" key="7">
    <source>
        <dbReference type="EMBL" id="CAD7622821.1"/>
    </source>
</evidence>
<name>A0A7R9KH28_9ACAR</name>
<dbReference type="FunFam" id="3.30.505.10:FF:000009">
    <property type="entry name" value="1-phosphatidylinositol 4,5-bisphosphate phosphodiesterase gamma"/>
    <property type="match status" value="1"/>
</dbReference>
<dbReference type="PROSITE" id="PS50001">
    <property type="entry name" value="SH2"/>
    <property type="match status" value="1"/>
</dbReference>
<proteinExistence type="predicted"/>
<dbReference type="GO" id="GO:0016477">
    <property type="term" value="P:cell migration"/>
    <property type="evidence" value="ECO:0007669"/>
    <property type="project" value="TreeGrafter"/>
</dbReference>
<dbReference type="SMART" id="SM00252">
    <property type="entry name" value="SH2"/>
    <property type="match status" value="1"/>
</dbReference>
<feature type="domain" description="SH3" evidence="6">
    <location>
        <begin position="111"/>
        <end position="173"/>
    </location>
</feature>
<dbReference type="CDD" id="cd11825">
    <property type="entry name" value="SH3_PLCgamma"/>
    <property type="match status" value="1"/>
</dbReference>
<dbReference type="Gene3D" id="2.30.30.40">
    <property type="entry name" value="SH3 Domains"/>
    <property type="match status" value="1"/>
</dbReference>
<dbReference type="GO" id="GO:0005737">
    <property type="term" value="C:cytoplasm"/>
    <property type="evidence" value="ECO:0007669"/>
    <property type="project" value="TreeGrafter"/>
</dbReference>
<evidence type="ECO:0000259" key="6">
    <source>
        <dbReference type="PROSITE" id="PS50002"/>
    </source>
</evidence>
<dbReference type="Proteomes" id="UP000759131">
    <property type="component" value="Unassembled WGS sequence"/>
</dbReference>
<dbReference type="PROSITE" id="PS50002">
    <property type="entry name" value="SH3"/>
    <property type="match status" value="1"/>
</dbReference>
<dbReference type="Pfam" id="PF00018">
    <property type="entry name" value="SH3_1"/>
    <property type="match status" value="1"/>
</dbReference>
<dbReference type="GO" id="GO:0035591">
    <property type="term" value="F:signaling adaptor activity"/>
    <property type="evidence" value="ECO:0007669"/>
    <property type="project" value="TreeGrafter"/>
</dbReference>
<dbReference type="GO" id="GO:0030971">
    <property type="term" value="F:receptor tyrosine kinase binding"/>
    <property type="evidence" value="ECO:0007669"/>
    <property type="project" value="TreeGrafter"/>
</dbReference>
<gene>
    <name evidence="7" type="ORF">OSB1V03_LOCUS3283</name>
</gene>
<dbReference type="FunFam" id="2.30.30.40:FF:000119">
    <property type="entry name" value="1-phosphatidylinositol 4,5-bisphosphate phosphodiesterase gamma"/>
    <property type="match status" value="1"/>
</dbReference>
<evidence type="ECO:0000259" key="5">
    <source>
        <dbReference type="PROSITE" id="PS50001"/>
    </source>
</evidence>
<dbReference type="SUPFAM" id="SSF50044">
    <property type="entry name" value="SH3-domain"/>
    <property type="match status" value="1"/>
</dbReference>
<protein>
    <submittedName>
        <fullName evidence="7">Uncharacterized protein</fullName>
    </submittedName>
</protein>
<accession>A0A7R9KH28</accession>
<dbReference type="AlphaFoldDB" id="A0A7R9KH28"/>
<evidence type="ECO:0000313" key="8">
    <source>
        <dbReference type="Proteomes" id="UP000759131"/>
    </source>
</evidence>
<evidence type="ECO:0000256" key="2">
    <source>
        <dbReference type="ARBA" id="ARBA00022999"/>
    </source>
</evidence>
<dbReference type="GO" id="GO:0007167">
    <property type="term" value="P:enzyme-linked receptor protein signaling pathway"/>
    <property type="evidence" value="ECO:0007669"/>
    <property type="project" value="TreeGrafter"/>
</dbReference>
<evidence type="ECO:0000256" key="4">
    <source>
        <dbReference type="PROSITE-ProRule" id="PRU00192"/>
    </source>
</evidence>
<dbReference type="SUPFAM" id="SSF55550">
    <property type="entry name" value="SH2 domain"/>
    <property type="match status" value="1"/>
</dbReference>
<dbReference type="PANTHER" id="PTHR19969">
    <property type="entry name" value="SH2-SH3 ADAPTOR PROTEIN-RELATED"/>
    <property type="match status" value="1"/>
</dbReference>
<feature type="domain" description="SH2" evidence="5">
    <location>
        <begin position="1"/>
        <end position="85"/>
    </location>
</feature>
<keyword evidence="1 4" id="KW-0728">SH3 domain</keyword>
<dbReference type="PRINTS" id="PR00452">
    <property type="entry name" value="SH3DOMAIN"/>
</dbReference>
<dbReference type="Gene3D" id="3.30.505.10">
    <property type="entry name" value="SH2 domain"/>
    <property type="match status" value="1"/>
</dbReference>
<dbReference type="InterPro" id="IPR001452">
    <property type="entry name" value="SH3_domain"/>
</dbReference>
<dbReference type="PANTHER" id="PTHR19969:SF5">
    <property type="entry name" value="CRK-LIKE PROTEIN"/>
    <property type="match status" value="1"/>
</dbReference>
<dbReference type="EMBL" id="CAJPIZ010001300">
    <property type="protein sequence ID" value="CAG2103251.1"/>
    <property type="molecule type" value="Genomic_DNA"/>
</dbReference>
<dbReference type="InterPro" id="IPR036028">
    <property type="entry name" value="SH3-like_dom_sf"/>
</dbReference>
<dbReference type="InterPro" id="IPR036860">
    <property type="entry name" value="SH2_dom_sf"/>
</dbReference>